<dbReference type="Proteomes" id="UP000199113">
    <property type="component" value="Unassembled WGS sequence"/>
</dbReference>
<dbReference type="EMBL" id="PJBV01000010">
    <property type="protein sequence ID" value="PKH44295.1"/>
    <property type="molecule type" value="Genomic_DNA"/>
</dbReference>
<sequence length="202" mass="21161">MKSPGKKTTQVLATIATPLAIVALGATVYQASYAAFTGQTRNSGNEWATGSVKLTDDDNGAARFRVDNMLPGDTQTRCITITADASVPSTVKGYAINPVTSTAGLETKVLVTIDSGTGGSFADCTGYTQVGAAHVTNQPLSAIAQVNTFAAGFGGWVVPAGVSSKTYRMSWRFDTTGMTQAQIDQMQGARTGIDMQWEMQSN</sequence>
<dbReference type="OrthoDB" id="3826640at2"/>
<proteinExistence type="predicted"/>
<dbReference type="RefSeq" id="WP_091196409.1">
    <property type="nucleotide sequence ID" value="NZ_FOKC01000002.1"/>
</dbReference>
<dbReference type="EMBL" id="FOKC01000002">
    <property type="protein sequence ID" value="SFA99209.1"/>
    <property type="molecule type" value="Genomic_DNA"/>
</dbReference>
<keyword evidence="4" id="KW-1185">Reference proteome</keyword>
<dbReference type="Proteomes" id="UP000233565">
    <property type="component" value="Unassembled WGS sequence"/>
</dbReference>
<name>A0A1I0XDR3_9ACTN</name>
<evidence type="ECO:0000313" key="4">
    <source>
        <dbReference type="Proteomes" id="UP000233565"/>
    </source>
</evidence>
<reference evidence="1 4" key="2">
    <citation type="submission" date="2017-12" db="EMBL/GenBank/DDBJ databases">
        <title>Pharmacopeia of the Arctic Ocean.</title>
        <authorList>
            <person name="Collins E."/>
            <person name="Ducluzeau A.-L."/>
        </authorList>
    </citation>
    <scope>NUCLEOTIDE SEQUENCE [LARGE SCALE GENOMIC DNA]</scope>
    <source>
        <strain evidence="1 4">DSM 23325</strain>
    </source>
</reference>
<evidence type="ECO:0008006" key="5">
    <source>
        <dbReference type="Google" id="ProtNLM"/>
    </source>
</evidence>
<gene>
    <name evidence="1" type="ORF">CXG46_01720</name>
    <name evidence="2" type="ORF">SAMN05192575_102341</name>
</gene>
<protein>
    <recommendedName>
        <fullName evidence="5">SipW-cognate class signal peptide</fullName>
    </recommendedName>
</protein>
<dbReference type="AlphaFoldDB" id="A0A1I0XDR3"/>
<evidence type="ECO:0000313" key="2">
    <source>
        <dbReference type="EMBL" id="SFA99209.1"/>
    </source>
</evidence>
<dbReference type="STRING" id="748909.SAMN05192575_102341"/>
<organism evidence="2 3">
    <name type="scientific">Nocardioides alpinus</name>
    <dbReference type="NCBI Taxonomy" id="748909"/>
    <lineage>
        <taxon>Bacteria</taxon>
        <taxon>Bacillati</taxon>
        <taxon>Actinomycetota</taxon>
        <taxon>Actinomycetes</taxon>
        <taxon>Propionibacteriales</taxon>
        <taxon>Nocardioidaceae</taxon>
        <taxon>Nocardioides</taxon>
    </lineage>
</organism>
<evidence type="ECO:0000313" key="3">
    <source>
        <dbReference type="Proteomes" id="UP000199113"/>
    </source>
</evidence>
<evidence type="ECO:0000313" key="1">
    <source>
        <dbReference type="EMBL" id="PKH44295.1"/>
    </source>
</evidence>
<accession>A0A1I0XDR3</accession>
<reference evidence="2" key="1">
    <citation type="submission" date="2016-10" db="EMBL/GenBank/DDBJ databases">
        <authorList>
            <person name="de Groot N.N."/>
        </authorList>
    </citation>
    <scope>NUCLEOTIDE SEQUENCE [LARGE SCALE GENOMIC DNA]</scope>
    <source>
        <strain evidence="2">CGMCC 1.10697</strain>
    </source>
</reference>